<name>A0AC61QKR8_9BACT</name>
<evidence type="ECO:0000313" key="2">
    <source>
        <dbReference type="Proteomes" id="UP000294588"/>
    </source>
</evidence>
<evidence type="ECO:0000313" key="1">
    <source>
        <dbReference type="EMBL" id="TDF74564.1"/>
    </source>
</evidence>
<protein>
    <submittedName>
        <fullName evidence="1">ParA family protein</fullName>
    </submittedName>
</protein>
<keyword evidence="2" id="KW-1185">Reference proteome</keyword>
<organism evidence="1 2">
    <name type="scientific">Candidatus Syntrophosphaera thermopropionivorans</name>
    <dbReference type="NCBI Taxonomy" id="2593015"/>
    <lineage>
        <taxon>Bacteria</taxon>
        <taxon>Pseudomonadati</taxon>
        <taxon>Candidatus Cloacimonadota</taxon>
        <taxon>Candidatus Cloacimonadia</taxon>
        <taxon>Candidatus Cloacimonadales</taxon>
        <taxon>Candidatus Cloacimonadaceae</taxon>
        <taxon>Candidatus Syntrophosphaera</taxon>
    </lineage>
</organism>
<proteinExistence type="predicted"/>
<comment type="caution">
    <text evidence="1">The sequence shown here is derived from an EMBL/GenBank/DDBJ whole genome shotgun (WGS) entry which is preliminary data.</text>
</comment>
<gene>
    <name evidence="1" type="ORF">E0946_00305</name>
</gene>
<accession>A0AC61QKR8</accession>
<reference evidence="1" key="1">
    <citation type="submission" date="2019-03" db="EMBL/GenBank/DDBJ databases">
        <title>Candidatus Syntrophosphaera thermopropionivorans: a novel player in syntrophic propionate oxidation during anaerobic digestion.</title>
        <authorList>
            <person name="Dyksma S."/>
        </authorList>
    </citation>
    <scope>NUCLEOTIDE SEQUENCE</scope>
    <source>
        <strain evidence="1">W5</strain>
    </source>
</reference>
<dbReference type="Proteomes" id="UP000294588">
    <property type="component" value="Unassembled WGS sequence"/>
</dbReference>
<sequence>MAKIITIVNQKGGVGKTTTAVNLAAGLAVLEKKTLLVDFDPQGNATSGVGIDKDNLSLQIYDALIGKVPITETVLPTETDNLWCVPGNIDLTGAEIELVHEFAREQKLREALQPVLNQYEYIIIDCPPSLGLLTVNALTAATDLLVPIQCEYYALEGVSQLLSTIRLIQKNINPSVNIIGVLLTMFDRRVNLSLQVAKEVRHYFKEKVFRTIIPRNIKLTEAPSFGKPIFLYDIRSPGAMSYLNLATEIIERTQE</sequence>
<dbReference type="EMBL" id="SMOG01000001">
    <property type="protein sequence ID" value="TDF74564.1"/>
    <property type="molecule type" value="Genomic_DNA"/>
</dbReference>